<name>A0A345Z2D8_9MOLU</name>
<evidence type="ECO:0000313" key="3">
    <source>
        <dbReference type="Proteomes" id="UP000254792"/>
    </source>
</evidence>
<keyword evidence="1" id="KW-1133">Transmembrane helix</keyword>
<protein>
    <submittedName>
        <fullName evidence="2">Uncharacterized protein</fullName>
    </submittedName>
</protein>
<dbReference type="AlphaFoldDB" id="A0A345Z2D8"/>
<feature type="transmembrane region" description="Helical" evidence="1">
    <location>
        <begin position="125"/>
        <end position="147"/>
    </location>
</feature>
<organism evidence="2 3">
    <name type="scientific">Spiroplasma alleghenense</name>
    <dbReference type="NCBI Taxonomy" id="216931"/>
    <lineage>
        <taxon>Bacteria</taxon>
        <taxon>Bacillati</taxon>
        <taxon>Mycoplasmatota</taxon>
        <taxon>Mollicutes</taxon>
        <taxon>Entomoplasmatales</taxon>
        <taxon>Spiroplasmataceae</taxon>
        <taxon>Spiroplasma</taxon>
    </lineage>
</organism>
<dbReference type="EMBL" id="CP031376">
    <property type="protein sequence ID" value="AXK50767.1"/>
    <property type="molecule type" value="Genomic_DNA"/>
</dbReference>
<evidence type="ECO:0000313" key="2">
    <source>
        <dbReference type="EMBL" id="AXK50767.1"/>
    </source>
</evidence>
<proteinExistence type="predicted"/>
<dbReference type="Proteomes" id="UP000254792">
    <property type="component" value="Chromosome"/>
</dbReference>
<keyword evidence="1" id="KW-0472">Membrane</keyword>
<reference evidence="2 3" key="1">
    <citation type="submission" date="2018-07" db="EMBL/GenBank/DDBJ databases">
        <title>Complete genome sequence of Spiroplasma alleghenense PLHS-1 (ATCC 51752).</title>
        <authorList>
            <person name="Chou L."/>
            <person name="Lee T.-Y."/>
            <person name="Tsai Y.-M."/>
            <person name="Kuo C.-H."/>
        </authorList>
    </citation>
    <scope>NUCLEOTIDE SEQUENCE [LARGE SCALE GENOMIC DNA]</scope>
    <source>
        <strain evidence="2 3">PLHS-1</strain>
    </source>
</reference>
<feature type="transmembrane region" description="Helical" evidence="1">
    <location>
        <begin position="92"/>
        <end position="113"/>
    </location>
</feature>
<feature type="transmembrane region" description="Helical" evidence="1">
    <location>
        <begin position="7"/>
        <end position="30"/>
    </location>
</feature>
<keyword evidence="1" id="KW-0812">Transmembrane</keyword>
<feature type="transmembrane region" description="Helical" evidence="1">
    <location>
        <begin position="42"/>
        <end position="65"/>
    </location>
</feature>
<sequence>MLVESLSAIFGIIGITTGILSILALKPHIWIRPLIEGETDSFIFTSITVLFDFLSTFFAGFAWIIGTKIVNQKIKDKITISKKEKMANKMDLTSFFFGLVGWILSILSLLFLFDFMKDDFASEVATIISVILDATSASLVIAVIFILNSENKKKSI</sequence>
<keyword evidence="3" id="KW-1185">Reference proteome</keyword>
<dbReference type="KEGG" id="salx:SALLE_v1c00910"/>
<gene>
    <name evidence="2" type="ORF">SALLE_v1c00910</name>
</gene>
<evidence type="ECO:0000256" key="1">
    <source>
        <dbReference type="SAM" id="Phobius"/>
    </source>
</evidence>
<accession>A0A345Z2D8</accession>